<reference evidence="4" key="1">
    <citation type="journal article" date="2019" name="Int. J. Syst. Evol. Microbiol.">
        <title>The Global Catalogue of Microorganisms (GCM) 10K type strain sequencing project: providing services to taxonomists for standard genome sequencing and annotation.</title>
        <authorList>
            <consortium name="The Broad Institute Genomics Platform"/>
            <consortium name="The Broad Institute Genome Sequencing Center for Infectious Disease"/>
            <person name="Wu L."/>
            <person name="Ma J."/>
        </authorList>
    </citation>
    <scope>NUCLEOTIDE SEQUENCE [LARGE SCALE GENOMIC DNA]</scope>
    <source>
        <strain evidence="4">JCM 6307</strain>
    </source>
</reference>
<keyword evidence="4" id="KW-1185">Reference proteome</keyword>
<feature type="compositionally biased region" description="Basic and acidic residues" evidence="1">
    <location>
        <begin position="1"/>
        <end position="51"/>
    </location>
</feature>
<gene>
    <name evidence="3" type="ORF">GCM10010406_28780</name>
</gene>
<dbReference type="Proteomes" id="UP001501358">
    <property type="component" value="Unassembled WGS sequence"/>
</dbReference>
<accession>A0ABP5Z1R1</accession>
<dbReference type="EMBL" id="BAAATA010000014">
    <property type="protein sequence ID" value="GAA2490896.1"/>
    <property type="molecule type" value="Genomic_DNA"/>
</dbReference>
<proteinExistence type="predicted"/>
<feature type="compositionally biased region" description="Gly residues" evidence="1">
    <location>
        <begin position="92"/>
        <end position="111"/>
    </location>
</feature>
<comment type="caution">
    <text evidence="3">The sequence shown here is derived from an EMBL/GenBank/DDBJ whole genome shotgun (WGS) entry which is preliminary data.</text>
</comment>
<evidence type="ECO:0000313" key="3">
    <source>
        <dbReference type="EMBL" id="GAA2490896.1"/>
    </source>
</evidence>
<feature type="region of interest" description="Disordered" evidence="1">
    <location>
        <begin position="137"/>
        <end position="159"/>
    </location>
</feature>
<sequence length="240" mass="24622">MAEHDPEREEPVTGEPGRSENARPEDTPSEGARPEDAGRGKAGPGEDRPPLDEDAAWNALVKSFDAVPEPGAHPWPDAEDIGQSPQEAADGGSDGNGPDTGGPDGNGPAGDGGKKDGGGAVGLLDGRWTDAARSIVVGAQSGRSPGPRDWEAAGEDDEGHFVPPEPPPLPQADTTTKFAWLGALGGPLLLLAFVVLRQPLTWWATLLGVGGFLGGFGTLVARMQDRDDDDHPDPGGGAVV</sequence>
<feature type="region of interest" description="Disordered" evidence="1">
    <location>
        <begin position="1"/>
        <end position="124"/>
    </location>
</feature>
<evidence type="ECO:0008006" key="5">
    <source>
        <dbReference type="Google" id="ProtNLM"/>
    </source>
</evidence>
<name>A0ABP5Z1R1_9ACTN</name>
<evidence type="ECO:0000256" key="2">
    <source>
        <dbReference type="SAM" id="Phobius"/>
    </source>
</evidence>
<feature type="transmembrane region" description="Helical" evidence="2">
    <location>
        <begin position="202"/>
        <end position="221"/>
    </location>
</feature>
<evidence type="ECO:0000256" key="1">
    <source>
        <dbReference type="SAM" id="MobiDB-lite"/>
    </source>
</evidence>
<evidence type="ECO:0000313" key="4">
    <source>
        <dbReference type="Proteomes" id="UP001501358"/>
    </source>
</evidence>
<feature type="transmembrane region" description="Helical" evidence="2">
    <location>
        <begin position="178"/>
        <end position="196"/>
    </location>
</feature>
<protein>
    <recommendedName>
        <fullName evidence="5">Integral membrane protein</fullName>
    </recommendedName>
</protein>
<keyword evidence="2" id="KW-0472">Membrane</keyword>
<organism evidence="3 4">
    <name type="scientific">Streptomyces thermolineatus</name>
    <dbReference type="NCBI Taxonomy" id="44033"/>
    <lineage>
        <taxon>Bacteria</taxon>
        <taxon>Bacillati</taxon>
        <taxon>Actinomycetota</taxon>
        <taxon>Actinomycetes</taxon>
        <taxon>Kitasatosporales</taxon>
        <taxon>Streptomycetaceae</taxon>
        <taxon>Streptomyces</taxon>
    </lineage>
</organism>
<keyword evidence="2" id="KW-0812">Transmembrane</keyword>
<keyword evidence="2" id="KW-1133">Transmembrane helix</keyword>
<dbReference type="RefSeq" id="WP_344383580.1">
    <property type="nucleotide sequence ID" value="NZ_BAAATA010000014.1"/>
</dbReference>